<name>A0ABQ4J102_9ACTN</name>
<dbReference type="PROSITE" id="PS00600">
    <property type="entry name" value="AA_TRANSFER_CLASS_3"/>
    <property type="match status" value="1"/>
</dbReference>
<dbReference type="Gene3D" id="3.40.640.10">
    <property type="entry name" value="Type I PLP-dependent aspartate aminotransferase-like (Major domain)"/>
    <property type="match status" value="1"/>
</dbReference>
<protein>
    <submittedName>
        <fullName evidence="5">Aspartate aminotransferase family protein</fullName>
    </submittedName>
</protein>
<dbReference type="EMBL" id="BOPB01000028">
    <property type="protein sequence ID" value="GIJ23893.1"/>
    <property type="molecule type" value="Genomic_DNA"/>
</dbReference>
<dbReference type="Pfam" id="PF00202">
    <property type="entry name" value="Aminotran_3"/>
    <property type="match status" value="1"/>
</dbReference>
<dbReference type="PANTHER" id="PTHR43094">
    <property type="entry name" value="AMINOTRANSFERASE"/>
    <property type="match status" value="1"/>
</dbReference>
<evidence type="ECO:0000256" key="4">
    <source>
        <dbReference type="SAM" id="MobiDB-lite"/>
    </source>
</evidence>
<keyword evidence="2 3" id="KW-0663">Pyridoxal phosphate</keyword>
<feature type="region of interest" description="Disordered" evidence="4">
    <location>
        <begin position="1"/>
        <end position="20"/>
    </location>
</feature>
<dbReference type="RefSeq" id="WP_239096057.1">
    <property type="nucleotide sequence ID" value="NZ_BOPB01000028.1"/>
</dbReference>
<dbReference type="InterPro" id="IPR015421">
    <property type="entry name" value="PyrdxlP-dep_Trfase_major"/>
</dbReference>
<evidence type="ECO:0000256" key="3">
    <source>
        <dbReference type="RuleBase" id="RU003560"/>
    </source>
</evidence>
<organism evidence="5 6">
    <name type="scientific">Micromonospora lutea</name>
    <dbReference type="NCBI Taxonomy" id="419825"/>
    <lineage>
        <taxon>Bacteria</taxon>
        <taxon>Bacillati</taxon>
        <taxon>Actinomycetota</taxon>
        <taxon>Actinomycetes</taxon>
        <taxon>Micromonosporales</taxon>
        <taxon>Micromonosporaceae</taxon>
        <taxon>Micromonospora</taxon>
    </lineage>
</organism>
<dbReference type="SUPFAM" id="SSF53383">
    <property type="entry name" value="PLP-dependent transferases"/>
    <property type="match status" value="1"/>
</dbReference>
<evidence type="ECO:0000256" key="1">
    <source>
        <dbReference type="ARBA" id="ARBA00008954"/>
    </source>
</evidence>
<keyword evidence="5" id="KW-0032">Aminotransferase</keyword>
<keyword evidence="5" id="KW-0808">Transferase</keyword>
<keyword evidence="6" id="KW-1185">Reference proteome</keyword>
<dbReference type="GO" id="GO:0008483">
    <property type="term" value="F:transaminase activity"/>
    <property type="evidence" value="ECO:0007669"/>
    <property type="project" value="UniProtKB-KW"/>
</dbReference>
<dbReference type="PIRSF" id="PIRSF000521">
    <property type="entry name" value="Transaminase_4ab_Lys_Orn"/>
    <property type="match status" value="1"/>
</dbReference>
<dbReference type="InterPro" id="IPR015422">
    <property type="entry name" value="PyrdxlP-dep_Trfase_small"/>
</dbReference>
<dbReference type="CDD" id="cd00610">
    <property type="entry name" value="OAT_like"/>
    <property type="match status" value="1"/>
</dbReference>
<accession>A0ABQ4J102</accession>
<dbReference type="PANTHER" id="PTHR43094:SF1">
    <property type="entry name" value="AMINOTRANSFERASE CLASS-III"/>
    <property type="match status" value="1"/>
</dbReference>
<dbReference type="InterPro" id="IPR015424">
    <property type="entry name" value="PyrdxlP-dep_Trfase"/>
</dbReference>
<sequence>MTTTSSSRISPPAAADRPPAASRLWHPFSSLGGTRASELTLVEGKGARVRDKDGNWYLDATAALWYANVGHGQAPIADAIAEQARRLAAYSTFGDMSNPAAAALAEQLADLAPSADPMVFFTSGGSDAVDTAVKMVRRFWTLRGEIDRSVIISRGLSYHGMHGHGTSLAGIAANNAGYGMAPDPEFVRVPHDDAGALRRVIDELGPSRVAAFFVEPIIGAGGVYPPPPGYLTEVAQICRSAGVLLVADEVVTGFGRTGDWFASASYGIEPDLLLFAKGVTSGYVPLGGVIADRGVWEVFADATAGAFRHGYTYSGHAVACAAALANLRLLVEQDLLARAAVLAEELAVRLPRLAELPGVREVRCAGLLGAIALDTVRDPALPERVVRQARAAGVLTRVINGDSVQLSPAFVLTDEQLGQLVDRLAEAITAADSVRTG</sequence>
<proteinExistence type="inferred from homology"/>
<dbReference type="Proteomes" id="UP000643165">
    <property type="component" value="Unassembled WGS sequence"/>
</dbReference>
<comment type="similarity">
    <text evidence="1 3">Belongs to the class-III pyridoxal-phosphate-dependent aminotransferase family.</text>
</comment>
<dbReference type="InterPro" id="IPR049704">
    <property type="entry name" value="Aminotrans_3_PPA_site"/>
</dbReference>
<dbReference type="Gene3D" id="3.90.1150.10">
    <property type="entry name" value="Aspartate Aminotransferase, domain 1"/>
    <property type="match status" value="1"/>
</dbReference>
<evidence type="ECO:0000256" key="2">
    <source>
        <dbReference type="ARBA" id="ARBA00022898"/>
    </source>
</evidence>
<dbReference type="InterPro" id="IPR005814">
    <property type="entry name" value="Aminotrans_3"/>
</dbReference>
<evidence type="ECO:0000313" key="6">
    <source>
        <dbReference type="Proteomes" id="UP000643165"/>
    </source>
</evidence>
<reference evidence="5 6" key="1">
    <citation type="submission" date="2021-01" db="EMBL/GenBank/DDBJ databases">
        <title>Whole genome shotgun sequence of Verrucosispora lutea NBRC 106530.</title>
        <authorList>
            <person name="Komaki H."/>
            <person name="Tamura T."/>
        </authorList>
    </citation>
    <scope>NUCLEOTIDE SEQUENCE [LARGE SCALE GENOMIC DNA]</scope>
    <source>
        <strain evidence="5 6">NBRC 106530</strain>
    </source>
</reference>
<comment type="caution">
    <text evidence="5">The sequence shown here is derived from an EMBL/GenBank/DDBJ whole genome shotgun (WGS) entry which is preliminary data.</text>
</comment>
<evidence type="ECO:0000313" key="5">
    <source>
        <dbReference type="EMBL" id="GIJ23893.1"/>
    </source>
</evidence>
<gene>
    <name evidence="5" type="ORF">Vlu01_45170</name>
</gene>